<evidence type="ECO:0000313" key="1">
    <source>
        <dbReference type="EMBL" id="CAI8609356.1"/>
    </source>
</evidence>
<keyword evidence="2" id="KW-1185">Reference proteome</keyword>
<accession>A0AAV1AGH5</accession>
<dbReference type="InterPro" id="IPR035911">
    <property type="entry name" value="MurE/MurF_N"/>
</dbReference>
<reference evidence="1 2" key="1">
    <citation type="submission" date="2023-01" db="EMBL/GenBank/DDBJ databases">
        <authorList>
            <person name="Kreplak J."/>
        </authorList>
    </citation>
    <scope>NUCLEOTIDE SEQUENCE [LARGE SCALE GENOMIC DNA]</scope>
</reference>
<dbReference type="PANTHER" id="PTHR23135">
    <property type="entry name" value="MUR LIGASE FAMILY MEMBER"/>
    <property type="match status" value="1"/>
</dbReference>
<organism evidence="1 2">
    <name type="scientific">Vicia faba</name>
    <name type="common">Broad bean</name>
    <name type="synonym">Faba vulgaris</name>
    <dbReference type="NCBI Taxonomy" id="3906"/>
    <lineage>
        <taxon>Eukaryota</taxon>
        <taxon>Viridiplantae</taxon>
        <taxon>Streptophyta</taxon>
        <taxon>Embryophyta</taxon>
        <taxon>Tracheophyta</taxon>
        <taxon>Spermatophyta</taxon>
        <taxon>Magnoliopsida</taxon>
        <taxon>eudicotyledons</taxon>
        <taxon>Gunneridae</taxon>
        <taxon>Pentapetalae</taxon>
        <taxon>rosids</taxon>
        <taxon>fabids</taxon>
        <taxon>Fabales</taxon>
        <taxon>Fabaceae</taxon>
        <taxon>Papilionoideae</taxon>
        <taxon>50 kb inversion clade</taxon>
        <taxon>NPAAA clade</taxon>
        <taxon>Hologalegina</taxon>
        <taxon>IRL clade</taxon>
        <taxon>Fabeae</taxon>
        <taxon>Vicia</taxon>
    </lineage>
</organism>
<dbReference type="EMBL" id="OX451739">
    <property type="protein sequence ID" value="CAI8609356.1"/>
    <property type="molecule type" value="Genomic_DNA"/>
</dbReference>
<gene>
    <name evidence="1" type="ORF">VFH_IV128920</name>
</gene>
<name>A0AAV1AGH5_VICFA</name>
<protein>
    <submittedName>
        <fullName evidence="1">Uncharacterized protein</fullName>
    </submittedName>
</protein>
<dbReference type="Gene3D" id="3.40.1390.10">
    <property type="entry name" value="MurE/MurF, N-terminal domain"/>
    <property type="match status" value="1"/>
</dbReference>
<dbReference type="AlphaFoldDB" id="A0AAV1AGH5"/>
<proteinExistence type="predicted"/>
<sequence length="125" mass="13993">MFPQFGATVESLSKASTMIFRIGTDVHLYDDPEDINIAPLIDYKFQMTLADLLDESKMVLVSYGDLEVEINGIQHDSRLVISGNLFVCCVGSKNDGHMFLREADKRGYDVVKLTLITVTSLPYLN</sequence>
<dbReference type="PANTHER" id="PTHR23135:SF4">
    <property type="entry name" value="UDP-N-ACETYLMURAMOYL-L-ALANYL-D-GLUTAMATE--2,6-DIAMINOPIMELATE LIGASE MURE HOMOLOG, CHLOROPLASTIC"/>
    <property type="match status" value="1"/>
</dbReference>
<dbReference type="SUPFAM" id="SSF63418">
    <property type="entry name" value="MurE/MurF N-terminal domain"/>
    <property type="match status" value="1"/>
</dbReference>
<evidence type="ECO:0000313" key="2">
    <source>
        <dbReference type="Proteomes" id="UP001157006"/>
    </source>
</evidence>
<dbReference type="Proteomes" id="UP001157006">
    <property type="component" value="Chromosome 4"/>
</dbReference>